<protein>
    <submittedName>
        <fullName evidence="6">LysR substrate-binding domain-containing protein</fullName>
    </submittedName>
</protein>
<evidence type="ECO:0000259" key="5">
    <source>
        <dbReference type="PROSITE" id="PS50931"/>
    </source>
</evidence>
<dbReference type="PROSITE" id="PS50931">
    <property type="entry name" value="HTH_LYSR"/>
    <property type="match status" value="1"/>
</dbReference>
<keyword evidence="2" id="KW-0805">Transcription regulation</keyword>
<dbReference type="PRINTS" id="PR00039">
    <property type="entry name" value="HTHLYSR"/>
</dbReference>
<evidence type="ECO:0000256" key="3">
    <source>
        <dbReference type="ARBA" id="ARBA00023125"/>
    </source>
</evidence>
<dbReference type="InterPro" id="IPR036390">
    <property type="entry name" value="WH_DNA-bd_sf"/>
</dbReference>
<dbReference type="SUPFAM" id="SSF46785">
    <property type="entry name" value="Winged helix' DNA-binding domain"/>
    <property type="match status" value="1"/>
</dbReference>
<gene>
    <name evidence="6" type="ORF">WKW77_06080</name>
</gene>
<evidence type="ECO:0000256" key="2">
    <source>
        <dbReference type="ARBA" id="ARBA00023015"/>
    </source>
</evidence>
<evidence type="ECO:0000256" key="1">
    <source>
        <dbReference type="ARBA" id="ARBA00009437"/>
    </source>
</evidence>
<dbReference type="InterPro" id="IPR005119">
    <property type="entry name" value="LysR_subst-bd"/>
</dbReference>
<reference evidence="6 7" key="1">
    <citation type="submission" date="2024-03" db="EMBL/GenBank/DDBJ databases">
        <title>Novel species of the genus Variovorax.</title>
        <authorList>
            <person name="Liu Q."/>
            <person name="Xin Y.-H."/>
        </authorList>
    </citation>
    <scope>NUCLEOTIDE SEQUENCE [LARGE SCALE GENOMIC DNA]</scope>
    <source>
        <strain evidence="6 7">KACC 18899</strain>
    </source>
</reference>
<dbReference type="Gene3D" id="1.10.10.10">
    <property type="entry name" value="Winged helix-like DNA-binding domain superfamily/Winged helix DNA-binding domain"/>
    <property type="match status" value="1"/>
</dbReference>
<proteinExistence type="inferred from homology"/>
<evidence type="ECO:0000256" key="4">
    <source>
        <dbReference type="ARBA" id="ARBA00023163"/>
    </source>
</evidence>
<keyword evidence="7" id="KW-1185">Reference proteome</keyword>
<dbReference type="RefSeq" id="WP_340355943.1">
    <property type="nucleotide sequence ID" value="NZ_JBBKZU010000002.1"/>
</dbReference>
<dbReference type="InterPro" id="IPR036388">
    <property type="entry name" value="WH-like_DNA-bd_sf"/>
</dbReference>
<evidence type="ECO:0000313" key="6">
    <source>
        <dbReference type="EMBL" id="MEJ8810628.1"/>
    </source>
</evidence>
<dbReference type="SUPFAM" id="SSF53850">
    <property type="entry name" value="Periplasmic binding protein-like II"/>
    <property type="match status" value="1"/>
</dbReference>
<evidence type="ECO:0000313" key="7">
    <source>
        <dbReference type="Proteomes" id="UP001365846"/>
    </source>
</evidence>
<sequence length="300" mass="32886">MRQLQIFRAVAESGSIRSASRQVHLTQSAVTHAMRELERSLGSTLFARDVKGVVPTVIGAALLRRTRLLFNEVRRTKDEIAQLRDGTGGRLCVAFSGAAAQLLPEALVEFRRRRPGVELDLRELSLPSTDEYWRNGDCDFALISELDEASDGLERELLLEQPLVVRARPSHPQANARSLRLLEQCTWLVPGYGRALLQRLFAAQGQPPPTDVISCQSSQLAMTLLHHTDALAFVVGNPLGGRFNTHGLVQLPLPGPLAMLRITLLVPDGQALTPVARLFVECLRTAAGDASRALKGRQAL</sequence>
<dbReference type="PANTHER" id="PTHR30419:SF30">
    <property type="entry name" value="LYSR FAMILY TRANSCRIPTIONAL REGULATOR"/>
    <property type="match status" value="1"/>
</dbReference>
<dbReference type="PANTHER" id="PTHR30419">
    <property type="entry name" value="HTH-TYPE TRANSCRIPTIONAL REGULATOR YBHD"/>
    <property type="match status" value="1"/>
</dbReference>
<comment type="caution">
    <text evidence="6">The sequence shown here is derived from an EMBL/GenBank/DDBJ whole genome shotgun (WGS) entry which is preliminary data.</text>
</comment>
<accession>A0ABU8VAQ4</accession>
<dbReference type="EMBL" id="JBBKZU010000002">
    <property type="protein sequence ID" value="MEJ8810628.1"/>
    <property type="molecule type" value="Genomic_DNA"/>
</dbReference>
<dbReference type="Gene3D" id="3.40.190.290">
    <property type="match status" value="1"/>
</dbReference>
<dbReference type="Proteomes" id="UP001365846">
    <property type="component" value="Unassembled WGS sequence"/>
</dbReference>
<comment type="similarity">
    <text evidence="1">Belongs to the LysR transcriptional regulatory family.</text>
</comment>
<dbReference type="InterPro" id="IPR000847">
    <property type="entry name" value="LysR_HTH_N"/>
</dbReference>
<dbReference type="Pfam" id="PF03466">
    <property type="entry name" value="LysR_substrate"/>
    <property type="match status" value="1"/>
</dbReference>
<dbReference type="Pfam" id="PF00126">
    <property type="entry name" value="HTH_1"/>
    <property type="match status" value="1"/>
</dbReference>
<organism evidence="6 7">
    <name type="scientific">Variovorax ureilyticus</name>
    <dbReference type="NCBI Taxonomy" id="1836198"/>
    <lineage>
        <taxon>Bacteria</taxon>
        <taxon>Pseudomonadati</taxon>
        <taxon>Pseudomonadota</taxon>
        <taxon>Betaproteobacteria</taxon>
        <taxon>Burkholderiales</taxon>
        <taxon>Comamonadaceae</taxon>
        <taxon>Variovorax</taxon>
    </lineage>
</organism>
<feature type="domain" description="HTH lysR-type" evidence="5">
    <location>
        <begin position="1"/>
        <end position="56"/>
    </location>
</feature>
<dbReference type="InterPro" id="IPR050950">
    <property type="entry name" value="HTH-type_LysR_regulators"/>
</dbReference>
<name>A0ABU8VAQ4_9BURK</name>
<keyword evidence="4" id="KW-0804">Transcription</keyword>
<keyword evidence="3" id="KW-0238">DNA-binding</keyword>